<dbReference type="AlphaFoldDB" id="A0A3B5ZRH9"/>
<dbReference type="Gramene" id="TraesROB_scaffold_139909_01G000100.1">
    <property type="protein sequence ID" value="TraesROB_scaffold_139909_01G000100.1"/>
    <property type="gene ID" value="TraesROB_scaffold_139909_01G000100"/>
</dbReference>
<name>A0A3B5ZRH9_WHEAT</name>
<dbReference type="OMA" id="HIADHEY"/>
<dbReference type="Gramene" id="TraesCS1D02G087000.1">
    <property type="protein sequence ID" value="TraesCS1D02G087000.1.cds1"/>
    <property type="gene ID" value="TraesCS1D02G087000"/>
</dbReference>
<dbReference type="InterPro" id="IPR036047">
    <property type="entry name" value="F-box-like_dom_sf"/>
</dbReference>
<evidence type="ECO:0000313" key="3">
    <source>
        <dbReference type="EnsemblPlants" id="TraesCS1D02G087000.1.cds1"/>
    </source>
</evidence>
<accession>A0A3B5ZRH9</accession>
<dbReference type="Gramene" id="TraesMAC1D03G00434770.1">
    <property type="protein sequence ID" value="TraesMAC1D03G00434770.1.CDS1"/>
    <property type="gene ID" value="TraesMAC1D03G00434770"/>
</dbReference>
<dbReference type="PANTHER" id="PTHR32141">
    <property type="match status" value="1"/>
</dbReference>
<feature type="compositionally biased region" description="Basic and acidic residues" evidence="1">
    <location>
        <begin position="29"/>
        <end position="43"/>
    </location>
</feature>
<dbReference type="Gramene" id="TraesWEE_scaffold_093917_01G000200.1">
    <property type="protein sequence ID" value="TraesWEE_scaffold_093917_01G000200.1"/>
    <property type="gene ID" value="TraesWEE_scaffold_093917_01G000200"/>
</dbReference>
<feature type="region of interest" description="Disordered" evidence="1">
    <location>
        <begin position="29"/>
        <end position="72"/>
    </location>
</feature>
<gene>
    <name evidence="3" type="primary">LOC123180391</name>
</gene>
<dbReference type="InterPro" id="IPR032675">
    <property type="entry name" value="LRR_dom_sf"/>
</dbReference>
<sequence>MCHRWKLEPIPYPNSPLLPQISSLYSPDMKETAAARPAAEKNEAVAAPPARKRRASDEAAGSRSRSHKLARDSGCDGDLINNLPDAILATIVSLLPTKYGVWSQAVARRWRPLWRSAPLNLDASHDLCSNDFGRFSLVSRILCDHPGPARRFAFDRIRLHREEKRYAEEAAELERWFNSPLLDNLQELNIVFSLLEYSSGQSEKEKRYPLPPSVLRLAPTLQLARIGSCDFPKEIAPSLNFPLLRQLHLWRVSISDDVFSGVLSGCHVLENLYLSEIRDVGCLRICSPTLRIIVISCLFEGEGELVIMEAPRLERLLLRSPGSGSEIIRVVSAPKLQMLGLLSPRIS</sequence>
<keyword evidence="4" id="KW-1185">Reference proteome</keyword>
<reference evidence="3" key="1">
    <citation type="submission" date="2018-08" db="EMBL/GenBank/DDBJ databases">
        <authorList>
            <person name="Rossello M."/>
        </authorList>
    </citation>
    <scope>NUCLEOTIDE SEQUENCE [LARGE SCALE GENOMIC DNA]</scope>
    <source>
        <strain evidence="3">cv. Chinese Spring</strain>
    </source>
</reference>
<dbReference type="InterPro" id="IPR055411">
    <property type="entry name" value="LRR_FXL15/At3g58940/PEG3-like"/>
</dbReference>
<dbReference type="SUPFAM" id="SSF81383">
    <property type="entry name" value="F-box domain"/>
    <property type="match status" value="1"/>
</dbReference>
<dbReference type="EnsemblPlants" id="TraesCS1D02G087000.1">
    <property type="protein sequence ID" value="TraesCS1D02G087000.1.cds1"/>
    <property type="gene ID" value="TraesCS1D02G087000"/>
</dbReference>
<dbReference type="OrthoDB" id="584579at2759"/>
<dbReference type="InterPro" id="IPR055302">
    <property type="entry name" value="F-box_dom-containing"/>
</dbReference>
<dbReference type="Pfam" id="PF24758">
    <property type="entry name" value="LRR_At5g56370"/>
    <property type="match status" value="1"/>
</dbReference>
<dbReference type="Gene3D" id="3.80.10.10">
    <property type="entry name" value="Ribonuclease Inhibitor"/>
    <property type="match status" value="1"/>
</dbReference>
<proteinExistence type="predicted"/>
<dbReference type="GeneID" id="123180391"/>
<evidence type="ECO:0000313" key="4">
    <source>
        <dbReference type="Proteomes" id="UP000019116"/>
    </source>
</evidence>
<dbReference type="RefSeq" id="XP_044448370.1">
    <property type="nucleotide sequence ID" value="XM_044592435.1"/>
</dbReference>
<evidence type="ECO:0000256" key="1">
    <source>
        <dbReference type="SAM" id="MobiDB-lite"/>
    </source>
</evidence>
<dbReference type="STRING" id="4565.A0A3B5ZRH9"/>
<reference evidence="3" key="2">
    <citation type="submission" date="2018-10" db="UniProtKB">
        <authorList>
            <consortium name="EnsemblPlants"/>
        </authorList>
    </citation>
    <scope>IDENTIFICATION</scope>
</reference>
<feature type="domain" description="F-box/LRR-repeat protein 15/At3g58940/PEG3-like LRR" evidence="2">
    <location>
        <begin position="173"/>
        <end position="346"/>
    </location>
</feature>
<dbReference type="SUPFAM" id="SSF52047">
    <property type="entry name" value="RNI-like"/>
    <property type="match status" value="1"/>
</dbReference>
<dbReference type="PANTHER" id="PTHR32141:SF45">
    <property type="entry name" value="OS07G0285200 PROTEIN"/>
    <property type="match status" value="1"/>
</dbReference>
<dbReference type="Gramene" id="TraesCAD_scaffold_083533_01G000100.1">
    <property type="protein sequence ID" value="TraesCAD_scaffold_083533_01G000100.1"/>
    <property type="gene ID" value="TraesCAD_scaffold_083533_01G000100"/>
</dbReference>
<protein>
    <recommendedName>
        <fullName evidence="2">F-box/LRR-repeat protein 15/At3g58940/PEG3-like LRR domain-containing protein</fullName>
    </recommendedName>
</protein>
<dbReference type="Gramene" id="TraesCLE_scaffold_120914_01G000200.1">
    <property type="protein sequence ID" value="TraesCLE_scaffold_120914_01G000200.1"/>
    <property type="gene ID" value="TraesCLE_scaffold_120914_01G000200"/>
</dbReference>
<dbReference type="Gramene" id="TraesLDM1D03G00436710.1">
    <property type="protein sequence ID" value="TraesLDM1D03G00436710.1.CDS1"/>
    <property type="gene ID" value="TraesLDM1D03G00436710"/>
</dbReference>
<organism evidence="3">
    <name type="scientific">Triticum aestivum</name>
    <name type="common">Wheat</name>
    <dbReference type="NCBI Taxonomy" id="4565"/>
    <lineage>
        <taxon>Eukaryota</taxon>
        <taxon>Viridiplantae</taxon>
        <taxon>Streptophyta</taxon>
        <taxon>Embryophyta</taxon>
        <taxon>Tracheophyta</taxon>
        <taxon>Spermatophyta</taxon>
        <taxon>Magnoliopsida</taxon>
        <taxon>Liliopsida</taxon>
        <taxon>Poales</taxon>
        <taxon>Poaceae</taxon>
        <taxon>BOP clade</taxon>
        <taxon>Pooideae</taxon>
        <taxon>Triticodae</taxon>
        <taxon>Triticeae</taxon>
        <taxon>Triticinae</taxon>
        <taxon>Triticum</taxon>
    </lineage>
</organism>
<evidence type="ECO:0000259" key="2">
    <source>
        <dbReference type="Pfam" id="PF24758"/>
    </source>
</evidence>
<dbReference type="Proteomes" id="UP000019116">
    <property type="component" value="Chromosome 1D"/>
</dbReference>
<dbReference type="Gramene" id="TraesPARA_EIv1.0_0246100.1">
    <property type="protein sequence ID" value="TraesPARA_EIv1.0_0246100.1.CDS1"/>
    <property type="gene ID" value="TraesPARA_EIv1.0_0246100"/>
</dbReference>
<dbReference type="Gramene" id="TraesCS1D03G0201900.1">
    <property type="protein sequence ID" value="TraesCS1D03G0201900.1.CDS1"/>
    <property type="gene ID" value="TraesCS1D03G0201900"/>
</dbReference>